<feature type="non-terminal residue" evidence="1">
    <location>
        <position position="1"/>
    </location>
</feature>
<feature type="non-terminal residue" evidence="1">
    <location>
        <position position="48"/>
    </location>
</feature>
<proteinExistence type="predicted"/>
<dbReference type="Proteomes" id="UP000789901">
    <property type="component" value="Unassembled WGS sequence"/>
</dbReference>
<evidence type="ECO:0000313" key="2">
    <source>
        <dbReference type="Proteomes" id="UP000789901"/>
    </source>
</evidence>
<dbReference type="EMBL" id="CAJVQB010130155">
    <property type="protein sequence ID" value="CAG8853870.1"/>
    <property type="molecule type" value="Genomic_DNA"/>
</dbReference>
<accession>A0ABN7XGI5</accession>
<comment type="caution">
    <text evidence="1">The sequence shown here is derived from an EMBL/GenBank/DDBJ whole genome shotgun (WGS) entry which is preliminary data.</text>
</comment>
<keyword evidence="2" id="KW-1185">Reference proteome</keyword>
<protein>
    <submittedName>
        <fullName evidence="1">9134_t:CDS:1</fullName>
    </submittedName>
</protein>
<organism evidence="1 2">
    <name type="scientific">Gigaspora margarita</name>
    <dbReference type="NCBI Taxonomy" id="4874"/>
    <lineage>
        <taxon>Eukaryota</taxon>
        <taxon>Fungi</taxon>
        <taxon>Fungi incertae sedis</taxon>
        <taxon>Mucoromycota</taxon>
        <taxon>Glomeromycotina</taxon>
        <taxon>Glomeromycetes</taxon>
        <taxon>Diversisporales</taxon>
        <taxon>Gigasporaceae</taxon>
        <taxon>Gigaspora</taxon>
    </lineage>
</organism>
<reference evidence="1 2" key="1">
    <citation type="submission" date="2021-06" db="EMBL/GenBank/DDBJ databases">
        <authorList>
            <person name="Kallberg Y."/>
            <person name="Tangrot J."/>
            <person name="Rosling A."/>
        </authorList>
    </citation>
    <scope>NUCLEOTIDE SEQUENCE [LARGE SCALE GENOMIC DNA]</scope>
    <source>
        <strain evidence="1 2">120-4 pot B 10/14</strain>
    </source>
</reference>
<gene>
    <name evidence="1" type="ORF">GMARGA_LOCUS42691</name>
</gene>
<evidence type="ECO:0000313" key="1">
    <source>
        <dbReference type="EMBL" id="CAG8853870.1"/>
    </source>
</evidence>
<sequence length="48" mass="5938">RFKKQLEECEDLLKQKENNIKNTIEIQVYEEHKCLKDEYNILKIELEN</sequence>
<name>A0ABN7XGI5_GIGMA</name>